<dbReference type="SUPFAM" id="SSF52047">
    <property type="entry name" value="RNI-like"/>
    <property type="match status" value="1"/>
</dbReference>
<dbReference type="PANTHER" id="PTHR48057">
    <property type="entry name" value="LEUCINE-RICH REPEAT SERINE/THREONINE-PROTEIN KINASE 1"/>
    <property type="match status" value="1"/>
</dbReference>
<reference evidence="1 2" key="1">
    <citation type="submission" date="2013-10" db="EMBL/GenBank/DDBJ databases">
        <authorList>
            <consortium name="International Citrus Genome Consortium"/>
            <person name="Jenkins J."/>
            <person name="Schmutz J."/>
            <person name="Prochnik S."/>
            <person name="Rokhsar D."/>
            <person name="Gmitter F."/>
            <person name="Ollitrault P."/>
            <person name="Machado M."/>
            <person name="Talon M."/>
            <person name="Wincker P."/>
            <person name="Jaillon O."/>
            <person name="Morgante M."/>
        </authorList>
    </citation>
    <scope>NUCLEOTIDE SEQUENCE</scope>
    <source>
        <strain evidence="2">cv. Clemenules</strain>
    </source>
</reference>
<evidence type="ECO:0000313" key="1">
    <source>
        <dbReference type="EMBL" id="ESR37423.1"/>
    </source>
</evidence>
<proteinExistence type="predicted"/>
<sequence length="180" mass="19980">LERLSRLNNLKFLFLDDNYFNNSIFSSLGGLSSLRHLSLAVNRLNGSDDIKGLNSLSNLEELDMTGNAIENLVVPKELHNFTNLEELILGKSDLHVSQLLPSIASFTSLKYLSMGGCILTGAVHGQDFRKFKNLENLDMNLVYVDVNTSFLQIVGESMPSLKFLSLTDSILNKNTILDQG</sequence>
<accession>V4RS80</accession>
<dbReference type="InterPro" id="IPR001611">
    <property type="entry name" value="Leu-rich_rpt"/>
</dbReference>
<dbReference type="InParanoid" id="V4RS80"/>
<dbReference type="EMBL" id="KI536978">
    <property type="protein sequence ID" value="ESR37423.1"/>
    <property type="molecule type" value="Genomic_DNA"/>
</dbReference>
<evidence type="ECO:0008006" key="3">
    <source>
        <dbReference type="Google" id="ProtNLM"/>
    </source>
</evidence>
<organism evidence="1 2">
    <name type="scientific">Citrus clementina</name>
    <name type="common">Clementine</name>
    <name type="synonym">Citrus deliciosa x Citrus sinensis</name>
    <dbReference type="NCBI Taxonomy" id="85681"/>
    <lineage>
        <taxon>Eukaryota</taxon>
        <taxon>Viridiplantae</taxon>
        <taxon>Streptophyta</taxon>
        <taxon>Embryophyta</taxon>
        <taxon>Tracheophyta</taxon>
        <taxon>Spermatophyta</taxon>
        <taxon>Magnoliopsida</taxon>
        <taxon>eudicotyledons</taxon>
        <taxon>Gunneridae</taxon>
        <taxon>Pentapetalae</taxon>
        <taxon>rosids</taxon>
        <taxon>malvids</taxon>
        <taxon>Sapindales</taxon>
        <taxon>Rutaceae</taxon>
        <taxon>Aurantioideae</taxon>
        <taxon>Citrus</taxon>
    </lineage>
</organism>
<dbReference type="InterPro" id="IPR032675">
    <property type="entry name" value="LRR_dom_sf"/>
</dbReference>
<protein>
    <recommendedName>
        <fullName evidence="3">Leucine-rich repeat-containing N-terminal plant-type domain-containing protein</fullName>
    </recommendedName>
</protein>
<keyword evidence="2" id="KW-1185">Reference proteome</keyword>
<dbReference type="Proteomes" id="UP000030687">
    <property type="component" value="Unassembled WGS sequence"/>
</dbReference>
<dbReference type="InterPro" id="IPR052595">
    <property type="entry name" value="LRRC69/RLP"/>
</dbReference>
<gene>
    <name evidence="1" type="ORF">CICLE_v10030320mg</name>
</gene>
<dbReference type="Gene3D" id="3.80.10.10">
    <property type="entry name" value="Ribonuclease Inhibitor"/>
    <property type="match status" value="2"/>
</dbReference>
<dbReference type="PANTHER" id="PTHR48057:SF29">
    <property type="entry name" value="OS02G0609900 PROTEIN"/>
    <property type="match status" value="1"/>
</dbReference>
<dbReference type="KEGG" id="cic:CICLE_v10030320mg"/>
<evidence type="ECO:0000313" key="2">
    <source>
        <dbReference type="Proteomes" id="UP000030687"/>
    </source>
</evidence>
<dbReference type="Pfam" id="PF00560">
    <property type="entry name" value="LRR_1"/>
    <property type="match status" value="1"/>
</dbReference>
<name>V4RS80_CITCL</name>
<dbReference type="AlphaFoldDB" id="V4RS80"/>
<feature type="non-terminal residue" evidence="1">
    <location>
        <position position="1"/>
    </location>
</feature>
<dbReference type="eggNOG" id="KOG0619">
    <property type="taxonomic scope" value="Eukaryota"/>
</dbReference>